<feature type="compositionally biased region" description="Basic and acidic residues" evidence="1">
    <location>
        <begin position="56"/>
        <end position="66"/>
    </location>
</feature>
<accession>A0A1G5GZT9</accession>
<name>A0A1G5GZT9_9GAMM</name>
<evidence type="ECO:0000256" key="1">
    <source>
        <dbReference type="SAM" id="MobiDB-lite"/>
    </source>
</evidence>
<sequence length="66" mass="6897">MAGAYGFPAFSPSGSATTGNRGSGWSGGESRPVSSKVGTHREAKGEKYRSQPAGEHPVRELRGQPH</sequence>
<proteinExistence type="predicted"/>
<dbReference type="Proteomes" id="UP000183104">
    <property type="component" value="Unassembled WGS sequence"/>
</dbReference>
<organism evidence="2 3">
    <name type="scientific">Thiohalorhabdus denitrificans</name>
    <dbReference type="NCBI Taxonomy" id="381306"/>
    <lineage>
        <taxon>Bacteria</taxon>
        <taxon>Pseudomonadati</taxon>
        <taxon>Pseudomonadota</taxon>
        <taxon>Gammaproteobacteria</taxon>
        <taxon>Thiohalorhabdales</taxon>
        <taxon>Thiohalorhabdaceae</taxon>
        <taxon>Thiohalorhabdus</taxon>
    </lineage>
</organism>
<dbReference type="EMBL" id="FMUN01000007">
    <property type="protein sequence ID" value="SCY56168.1"/>
    <property type="molecule type" value="Genomic_DNA"/>
</dbReference>
<feature type="region of interest" description="Disordered" evidence="1">
    <location>
        <begin position="1"/>
        <end position="66"/>
    </location>
</feature>
<protein>
    <submittedName>
        <fullName evidence="2">Uncharacterized protein</fullName>
    </submittedName>
</protein>
<reference evidence="3" key="1">
    <citation type="submission" date="2016-10" db="EMBL/GenBank/DDBJ databases">
        <authorList>
            <person name="Varghese N."/>
        </authorList>
    </citation>
    <scope>NUCLEOTIDE SEQUENCE [LARGE SCALE GENOMIC DNA]</scope>
    <source>
        <strain evidence="3">HL 19</strain>
    </source>
</reference>
<gene>
    <name evidence="2" type="ORF">SAMN05661077_2500</name>
</gene>
<dbReference type="AlphaFoldDB" id="A0A1G5GZT9"/>
<evidence type="ECO:0000313" key="2">
    <source>
        <dbReference type="EMBL" id="SCY56168.1"/>
    </source>
</evidence>
<keyword evidence="3" id="KW-1185">Reference proteome</keyword>
<feature type="compositionally biased region" description="Basic and acidic residues" evidence="1">
    <location>
        <begin position="39"/>
        <end position="49"/>
    </location>
</feature>
<evidence type="ECO:0000313" key="3">
    <source>
        <dbReference type="Proteomes" id="UP000183104"/>
    </source>
</evidence>